<protein>
    <recommendedName>
        <fullName evidence="3">Transposase</fullName>
    </recommendedName>
</protein>
<proteinExistence type="predicted"/>
<reference evidence="1 2" key="1">
    <citation type="submission" date="2020-07" db="EMBL/GenBank/DDBJ databases">
        <title>Sequencing the genomes of 1000 actinobacteria strains.</title>
        <authorList>
            <person name="Klenk H.-P."/>
        </authorList>
    </citation>
    <scope>NUCLEOTIDE SEQUENCE [LARGE SCALE GENOMIC DNA]</scope>
    <source>
        <strain evidence="1 2">DSM 40398</strain>
    </source>
</reference>
<accession>A0A7Y9JLN0</accession>
<dbReference type="Proteomes" id="UP000529783">
    <property type="component" value="Unassembled WGS sequence"/>
</dbReference>
<sequence length="99" mass="10148">MIGVDIHRDTLAAAAVTSLGAVLAHLEASTDARGYARLLEFAELHFPAGAAGRSNARDAGAGLTAVLDAAGERVVEVFSALQLHDDCAERCGLCCGRIG</sequence>
<dbReference type="RefSeq" id="WP_179848019.1">
    <property type="nucleotide sequence ID" value="NZ_JBHTFX010000001.1"/>
</dbReference>
<evidence type="ECO:0000313" key="2">
    <source>
        <dbReference type="Proteomes" id="UP000529783"/>
    </source>
</evidence>
<name>A0A7Y9JLN0_9ACTN</name>
<comment type="caution">
    <text evidence="1">The sequence shown here is derived from an EMBL/GenBank/DDBJ whole genome shotgun (WGS) entry which is preliminary data.</text>
</comment>
<evidence type="ECO:0008006" key="3">
    <source>
        <dbReference type="Google" id="ProtNLM"/>
    </source>
</evidence>
<dbReference type="EMBL" id="JACCBA010000001">
    <property type="protein sequence ID" value="NYD51669.1"/>
    <property type="molecule type" value="Genomic_DNA"/>
</dbReference>
<dbReference type="AlphaFoldDB" id="A0A7Y9JLN0"/>
<gene>
    <name evidence="1" type="ORF">BJY14_007652</name>
</gene>
<evidence type="ECO:0000313" key="1">
    <source>
        <dbReference type="EMBL" id="NYD51669.1"/>
    </source>
</evidence>
<keyword evidence="2" id="KW-1185">Reference proteome</keyword>
<organism evidence="1 2">
    <name type="scientific">Actinomadura luteofluorescens</name>
    <dbReference type="NCBI Taxonomy" id="46163"/>
    <lineage>
        <taxon>Bacteria</taxon>
        <taxon>Bacillati</taxon>
        <taxon>Actinomycetota</taxon>
        <taxon>Actinomycetes</taxon>
        <taxon>Streptosporangiales</taxon>
        <taxon>Thermomonosporaceae</taxon>
        <taxon>Actinomadura</taxon>
    </lineage>
</organism>